<evidence type="ECO:0000256" key="2">
    <source>
        <dbReference type="ARBA" id="ARBA00023015"/>
    </source>
</evidence>
<keyword evidence="1" id="KW-0597">Phosphoprotein</keyword>
<evidence type="ECO:0000256" key="1">
    <source>
        <dbReference type="ARBA" id="ARBA00022553"/>
    </source>
</evidence>
<dbReference type="PANTHER" id="PTHR48111:SF4">
    <property type="entry name" value="DNA-BINDING DUAL TRANSCRIPTIONAL REGULATOR OMPR"/>
    <property type="match status" value="1"/>
</dbReference>
<evidence type="ECO:0000313" key="8">
    <source>
        <dbReference type="EMBL" id="ACZ20413.1"/>
    </source>
</evidence>
<dbReference type="KEGG" id="ske:Sked_04480"/>
<dbReference type="CDD" id="cd00383">
    <property type="entry name" value="trans_reg_C"/>
    <property type="match status" value="1"/>
</dbReference>
<dbReference type="GO" id="GO:0000156">
    <property type="term" value="F:phosphorelay response regulator activity"/>
    <property type="evidence" value="ECO:0007669"/>
    <property type="project" value="TreeGrafter"/>
</dbReference>
<dbReference type="EMBL" id="CP001819">
    <property type="protein sequence ID" value="ACZ20413.1"/>
    <property type="molecule type" value="Genomic_DNA"/>
</dbReference>
<evidence type="ECO:0000256" key="5">
    <source>
        <dbReference type="PROSITE-ProRule" id="PRU01091"/>
    </source>
</evidence>
<protein>
    <submittedName>
        <fullName evidence="8">Response regulator with CheY-like receiver domain and winged-helix DNA-binding domain</fullName>
    </submittedName>
</protein>
<reference evidence="8 9" key="1">
    <citation type="journal article" date="2009" name="Stand. Genomic Sci.">
        <title>Complete genome sequence of Sanguibacter keddieii type strain (ST-74).</title>
        <authorList>
            <person name="Ivanova N."/>
            <person name="Sikorski J."/>
            <person name="Sims D."/>
            <person name="Brettin T."/>
            <person name="Detter J.C."/>
            <person name="Han C."/>
            <person name="Lapidus A."/>
            <person name="Copeland A."/>
            <person name="Glavina Del Rio T."/>
            <person name="Nolan M."/>
            <person name="Chen F."/>
            <person name="Lucas S."/>
            <person name="Tice H."/>
            <person name="Cheng J.F."/>
            <person name="Bruce D."/>
            <person name="Goodwin L."/>
            <person name="Pitluck S."/>
            <person name="Pati A."/>
            <person name="Mavromatis K."/>
            <person name="Chen A."/>
            <person name="Palaniappan K."/>
            <person name="D'haeseleer P."/>
            <person name="Chain P."/>
            <person name="Bristow J."/>
            <person name="Eisen J.A."/>
            <person name="Markowitz V."/>
            <person name="Hugenholtz P."/>
            <person name="Goker M."/>
            <person name="Pukall R."/>
            <person name="Klenk H.P."/>
            <person name="Kyrpides N.C."/>
        </authorList>
    </citation>
    <scope>NUCLEOTIDE SEQUENCE [LARGE SCALE GENOMIC DNA]</scope>
    <source>
        <strain evidence="9">ATCC 51767 / DSM 10542 / NCFB 3025 / ST-74</strain>
    </source>
</reference>
<evidence type="ECO:0000256" key="4">
    <source>
        <dbReference type="ARBA" id="ARBA00023163"/>
    </source>
</evidence>
<keyword evidence="9" id="KW-1185">Reference proteome</keyword>
<dbReference type="Gene3D" id="1.10.10.10">
    <property type="entry name" value="Winged helix-like DNA-binding domain superfamily/Winged helix DNA-binding domain"/>
    <property type="match status" value="1"/>
</dbReference>
<dbReference type="InterPro" id="IPR016032">
    <property type="entry name" value="Sig_transdc_resp-reg_C-effctor"/>
</dbReference>
<dbReference type="GO" id="GO:0006355">
    <property type="term" value="P:regulation of DNA-templated transcription"/>
    <property type="evidence" value="ECO:0007669"/>
    <property type="project" value="InterPro"/>
</dbReference>
<dbReference type="PANTHER" id="PTHR48111">
    <property type="entry name" value="REGULATOR OF RPOS"/>
    <property type="match status" value="1"/>
</dbReference>
<dbReference type="GO" id="GO:0000976">
    <property type="term" value="F:transcription cis-regulatory region binding"/>
    <property type="evidence" value="ECO:0007669"/>
    <property type="project" value="TreeGrafter"/>
</dbReference>
<dbReference type="AlphaFoldDB" id="D1BKD6"/>
<dbReference type="STRING" id="446469.Sked_04480"/>
<evidence type="ECO:0000256" key="6">
    <source>
        <dbReference type="SAM" id="MobiDB-lite"/>
    </source>
</evidence>
<feature type="domain" description="OmpR/PhoB-type" evidence="7">
    <location>
        <begin position="120"/>
        <end position="219"/>
    </location>
</feature>
<feature type="compositionally biased region" description="Low complexity" evidence="6">
    <location>
        <begin position="16"/>
        <end position="26"/>
    </location>
</feature>
<dbReference type="SMART" id="SM00862">
    <property type="entry name" value="Trans_reg_C"/>
    <property type="match status" value="1"/>
</dbReference>
<accession>D1BKD6</accession>
<feature type="DNA-binding region" description="OmpR/PhoB-type" evidence="5">
    <location>
        <begin position="120"/>
        <end position="219"/>
    </location>
</feature>
<name>D1BKD6_SANKS</name>
<evidence type="ECO:0000259" key="7">
    <source>
        <dbReference type="PROSITE" id="PS51755"/>
    </source>
</evidence>
<dbReference type="InterPro" id="IPR039420">
    <property type="entry name" value="WalR-like"/>
</dbReference>
<gene>
    <name evidence="8" type="ordered locus">Sked_04480</name>
</gene>
<evidence type="ECO:0000256" key="3">
    <source>
        <dbReference type="ARBA" id="ARBA00023125"/>
    </source>
</evidence>
<dbReference type="Pfam" id="PF00486">
    <property type="entry name" value="Trans_reg_C"/>
    <property type="match status" value="1"/>
</dbReference>
<dbReference type="Proteomes" id="UP000000322">
    <property type="component" value="Chromosome"/>
</dbReference>
<dbReference type="GO" id="GO:0032993">
    <property type="term" value="C:protein-DNA complex"/>
    <property type="evidence" value="ECO:0007669"/>
    <property type="project" value="TreeGrafter"/>
</dbReference>
<dbReference type="PROSITE" id="PS51755">
    <property type="entry name" value="OMPR_PHOB"/>
    <property type="match status" value="1"/>
</dbReference>
<dbReference type="InterPro" id="IPR036388">
    <property type="entry name" value="WH-like_DNA-bd_sf"/>
</dbReference>
<keyword evidence="4" id="KW-0804">Transcription</keyword>
<keyword evidence="3 5" id="KW-0238">DNA-binding</keyword>
<organism evidence="8 9">
    <name type="scientific">Sanguibacter keddieii (strain ATCC 51767 / DSM 10542 / NCFB 3025 / ST-74)</name>
    <dbReference type="NCBI Taxonomy" id="446469"/>
    <lineage>
        <taxon>Bacteria</taxon>
        <taxon>Bacillati</taxon>
        <taxon>Actinomycetota</taxon>
        <taxon>Actinomycetes</taxon>
        <taxon>Micrococcales</taxon>
        <taxon>Sanguibacteraceae</taxon>
        <taxon>Sanguibacter</taxon>
    </lineage>
</organism>
<dbReference type="InterPro" id="IPR001867">
    <property type="entry name" value="OmpR/PhoB-type_DNA-bd"/>
</dbReference>
<keyword evidence="2" id="KW-0805">Transcription regulation</keyword>
<dbReference type="SUPFAM" id="SSF46894">
    <property type="entry name" value="C-terminal effector domain of the bipartite response regulators"/>
    <property type="match status" value="1"/>
</dbReference>
<feature type="region of interest" description="Disordered" evidence="6">
    <location>
        <begin position="1"/>
        <end position="26"/>
    </location>
</feature>
<sequence>MLSVLTTEPRTDLPRPTAETAPPETAMTAPADLAAPARRLDAPPTSPRPQHGFLLWVGIDPQDRSRQAADIIELAETLGELARELLPTAETYTALSLGGAGGTGQRPVEIDGLGDRLAHLEVVDRPREPRLTVDLGSRQVAVDGREQRLTYKEFELLAYLVAAPGRVVGRSELFASVWRSRPAEPGSRTIDVHVRRLRDKLGLHHEILTVRGAGYRYEASARVEVVEARRAG</sequence>
<dbReference type="HOGENOM" id="CLU_084222_0_0_11"/>
<dbReference type="eggNOG" id="COG0745">
    <property type="taxonomic scope" value="Bacteria"/>
</dbReference>
<evidence type="ECO:0000313" key="9">
    <source>
        <dbReference type="Proteomes" id="UP000000322"/>
    </source>
</evidence>
<proteinExistence type="predicted"/>
<dbReference type="GO" id="GO:0005829">
    <property type="term" value="C:cytosol"/>
    <property type="evidence" value="ECO:0007669"/>
    <property type="project" value="TreeGrafter"/>
</dbReference>